<feature type="compositionally biased region" description="Low complexity" evidence="3">
    <location>
        <begin position="1049"/>
        <end position="1061"/>
    </location>
</feature>
<dbReference type="Pfam" id="PF15665">
    <property type="entry name" value="FAM184"/>
    <property type="match status" value="1"/>
</dbReference>
<dbReference type="RefSeq" id="XP_008874200.1">
    <property type="nucleotide sequence ID" value="XM_008875978.1"/>
</dbReference>
<sequence>MDPDLHLKMSKKIAQLTKVIFHLNTKNEDAAMELQATVYSHRKENEALAKEAAAKMAQLKESLDKREAQLKSMESIKKIKERHQKDKTEALDEFKRYKDEVKAQQARMEEQFQNELETMGSELRKARAAFQDRISSLQTALEAVQSKASHGQADLVAMRAKHTDEVADMVTQSNKKYNDMLTSQLNQQDQLRAEHTTKLAALEKAHQFQLQQLSEKAENDAKMAVRRCEMECNSSADSMKNDMVTKMERLLSEIETLRSSDTQLRSEKSELLQQLTSLRASMKQVEIDLLNEKRSASTLLQNADAALQDADANLAERQSQVVLLETELAKFRAQVEALDGERRQLLKVVDTLHSENQSTSTSLSDKENQWGASIKALEADIAATKKQLSDKNAEVQKLQSLIKAMDTQHAKSEDEIKTQLLAAQKKNKELLSNAAAATTREDAVAKQLETSQTDLNRAHGERQAAEAAWEATQGKLHASIAWLQNEVKVLEQRQVDMTNDHDKAVRELRLAAQTTSQSQQAELEKQIQHLQTHVGQLNMQLAAAQGALSTSENDLAERMDLHKKALADCKALQDQLKQVGAASQKDHRVWQTQLAALEAEKDKAAKRAVKDKVAIEKLEGELKIAKHKTEMNGRNHAEGLAALKEEHAGQLEALRNTMAATIQEAVVKAEATMQQHVDDQRAFLLSMHKAEVADMQEQVDLWKQKHLEAQLAFDDERRAQLQAHAATCRALELEHSNARTAAASAWQDKLNAMVARHDENVRQLTAGHGAETSAIQAAFTQQINAVIAQASSERDGLLAKHSQELQQLNQARRDELEGAATELARRLADLREKKDTEHRTATATLTAQHNQVVAQLEHTVESCNQTIARHVGSMLALENDKKALQKTISEKEAELVEKELCWQRDKDRALDLARKHHKVELEQTIEVHLHETQALNNQFDKTRALLHEQQHQLVSKIREWEQVYARRDSRLEDLNRIADLEHDVAEKDALVQQTVDEMAYIKRELLNREDTYNKTFGRSPNVGVLHVLKPAPPPTAKLKKMKTQSGLTSALPSNNASAASRPLPPIGASNLQQSSSYRDLNQT</sequence>
<evidence type="ECO:0000256" key="2">
    <source>
        <dbReference type="SAM" id="Coils"/>
    </source>
</evidence>
<dbReference type="PANTHER" id="PTHR18870:SF9">
    <property type="entry name" value="PROTEIN TAG-278-RELATED"/>
    <property type="match status" value="1"/>
</dbReference>
<gene>
    <name evidence="5" type="ORF">H310_09810</name>
</gene>
<dbReference type="OrthoDB" id="75801at2759"/>
<name>A0A024TSJ8_9STRA</name>
<evidence type="ECO:0000259" key="4">
    <source>
        <dbReference type="Pfam" id="PF15665"/>
    </source>
</evidence>
<evidence type="ECO:0000256" key="3">
    <source>
        <dbReference type="SAM" id="MobiDB-lite"/>
    </source>
</evidence>
<feature type="domain" description="Protein FAM184A/B N-terminal" evidence="4">
    <location>
        <begin position="19"/>
        <end position="224"/>
    </location>
</feature>
<dbReference type="AlphaFoldDB" id="A0A024TSJ8"/>
<dbReference type="EMBL" id="KI913974">
    <property type="protein sequence ID" value="ETV96954.1"/>
    <property type="molecule type" value="Genomic_DNA"/>
</dbReference>
<organism evidence="5">
    <name type="scientific">Aphanomyces invadans</name>
    <dbReference type="NCBI Taxonomy" id="157072"/>
    <lineage>
        <taxon>Eukaryota</taxon>
        <taxon>Sar</taxon>
        <taxon>Stramenopiles</taxon>
        <taxon>Oomycota</taxon>
        <taxon>Saprolegniomycetes</taxon>
        <taxon>Saprolegniales</taxon>
        <taxon>Verrucalvaceae</taxon>
        <taxon>Aphanomyces</taxon>
    </lineage>
</organism>
<keyword evidence="1 2" id="KW-0175">Coiled coil</keyword>
<proteinExistence type="predicted"/>
<dbReference type="InterPro" id="IPR039478">
    <property type="entry name" value="FAM184A/B_N"/>
</dbReference>
<protein>
    <recommendedName>
        <fullName evidence="4">Protein FAM184A/B N-terminal domain-containing protein</fullName>
    </recommendedName>
</protein>
<dbReference type="SUPFAM" id="SSF90257">
    <property type="entry name" value="Myosin rod fragments"/>
    <property type="match status" value="1"/>
</dbReference>
<dbReference type="STRING" id="157072.A0A024TSJ8"/>
<dbReference type="eggNOG" id="ENOG502R5KC">
    <property type="taxonomic scope" value="Eukaryota"/>
</dbReference>
<evidence type="ECO:0000313" key="5">
    <source>
        <dbReference type="EMBL" id="ETV96954.1"/>
    </source>
</evidence>
<feature type="compositionally biased region" description="Polar residues" evidence="3">
    <location>
        <begin position="1069"/>
        <end position="1083"/>
    </location>
</feature>
<dbReference type="PANTHER" id="PTHR18870">
    <property type="entry name" value="PROTEIN TAG-278-RELATED"/>
    <property type="match status" value="1"/>
</dbReference>
<evidence type="ECO:0000256" key="1">
    <source>
        <dbReference type="ARBA" id="ARBA00023054"/>
    </source>
</evidence>
<feature type="coiled-coil region" evidence="2">
    <location>
        <begin position="268"/>
        <end position="341"/>
    </location>
</feature>
<accession>A0A024TSJ8</accession>
<feature type="coiled-coil region" evidence="2">
    <location>
        <begin position="644"/>
        <end position="705"/>
    </location>
</feature>
<dbReference type="VEuPathDB" id="FungiDB:H310_09810"/>
<feature type="region of interest" description="Disordered" evidence="3">
    <location>
        <begin position="1033"/>
        <end position="1083"/>
    </location>
</feature>
<reference evidence="5" key="1">
    <citation type="submission" date="2013-12" db="EMBL/GenBank/DDBJ databases">
        <title>The Genome Sequence of Aphanomyces invadans NJM9701.</title>
        <authorList>
            <consortium name="The Broad Institute Genomics Platform"/>
            <person name="Russ C."/>
            <person name="Tyler B."/>
            <person name="van West P."/>
            <person name="Dieguez-Uribeondo J."/>
            <person name="Young S.K."/>
            <person name="Zeng Q."/>
            <person name="Gargeya S."/>
            <person name="Fitzgerald M."/>
            <person name="Abouelleil A."/>
            <person name="Alvarado L."/>
            <person name="Chapman S.B."/>
            <person name="Gainer-Dewar J."/>
            <person name="Goldberg J."/>
            <person name="Griggs A."/>
            <person name="Gujja S."/>
            <person name="Hansen M."/>
            <person name="Howarth C."/>
            <person name="Imamovic A."/>
            <person name="Ireland A."/>
            <person name="Larimer J."/>
            <person name="McCowan C."/>
            <person name="Murphy C."/>
            <person name="Pearson M."/>
            <person name="Poon T.W."/>
            <person name="Priest M."/>
            <person name="Roberts A."/>
            <person name="Saif S."/>
            <person name="Shea T."/>
            <person name="Sykes S."/>
            <person name="Wortman J."/>
            <person name="Nusbaum C."/>
            <person name="Birren B."/>
        </authorList>
    </citation>
    <scope>NUCLEOTIDE SEQUENCE [LARGE SCALE GENOMIC DNA]</scope>
    <source>
        <strain evidence="5">NJM9701</strain>
    </source>
</reference>
<dbReference type="GeneID" id="20086860"/>
<feature type="coiled-coil region" evidence="2">
    <location>
        <begin position="42"/>
        <end position="147"/>
    </location>
</feature>
<feature type="coiled-coil region" evidence="2">
    <location>
        <begin position="374"/>
        <end position="415"/>
    </location>
</feature>